<dbReference type="NCBIfam" id="NF007756">
    <property type="entry name" value="PRK10437.1"/>
    <property type="match status" value="1"/>
</dbReference>
<protein>
    <recommendedName>
        <fullName evidence="7">Carbonic anhydrase</fullName>
        <ecNumber evidence="7">4.2.1.1</ecNumber>
    </recommendedName>
    <alternativeName>
        <fullName evidence="7">Carbonate dehydratase</fullName>
    </alternativeName>
</protein>
<dbReference type="SMART" id="SM00947">
    <property type="entry name" value="Pro_CA"/>
    <property type="match status" value="1"/>
</dbReference>
<comment type="similarity">
    <text evidence="1 7">Belongs to the beta-class carbonic anhydrase family.</text>
</comment>
<dbReference type="InterPro" id="IPR001765">
    <property type="entry name" value="Carbonic_anhydrase"/>
</dbReference>
<evidence type="ECO:0000256" key="5">
    <source>
        <dbReference type="ARBA" id="ARBA00048348"/>
    </source>
</evidence>
<keyword evidence="2 6" id="KW-0479">Metal-binding</keyword>
<evidence type="ECO:0000256" key="7">
    <source>
        <dbReference type="RuleBase" id="RU003956"/>
    </source>
</evidence>
<feature type="binding site" evidence="6">
    <location>
        <position position="101"/>
    </location>
    <ligand>
        <name>Zn(2+)</name>
        <dbReference type="ChEBI" id="CHEBI:29105"/>
    </ligand>
</feature>
<accession>A0A1S2NFP4</accession>
<dbReference type="CDD" id="cd00883">
    <property type="entry name" value="beta_CA_cladeA"/>
    <property type="match status" value="1"/>
</dbReference>
<evidence type="ECO:0000256" key="3">
    <source>
        <dbReference type="ARBA" id="ARBA00022833"/>
    </source>
</evidence>
<dbReference type="EMBL" id="JRYB01000001">
    <property type="protein sequence ID" value="OIJ43835.1"/>
    <property type="molecule type" value="Genomic_DNA"/>
</dbReference>
<sequence length="222" mass="24801">MSSLAQLIANNRSWAERMLEEDGQFFARLARQQAPRYLWIGCSDSRVSANEILGLRPGEVFVHRNIANLMVHTDLNCLSVLQYAIEVLKVEHVMVVGHYGCGGIQAVAERRSVGLADNWLRHVEDIALHHASLLGALSGDEERARRLCEFSVVEQVANVCRTTIVRRAWARGQRFEVHGLVYDVCDGLLHQIGQGLSGPGNWEEGHRNALAMVTKRCKPDVP</sequence>
<organism evidence="8 9">
    <name type="scientific">Massilia timonae</name>
    <dbReference type="NCBI Taxonomy" id="47229"/>
    <lineage>
        <taxon>Bacteria</taxon>
        <taxon>Pseudomonadati</taxon>
        <taxon>Pseudomonadota</taxon>
        <taxon>Betaproteobacteria</taxon>
        <taxon>Burkholderiales</taxon>
        <taxon>Oxalobacteraceae</taxon>
        <taxon>Telluria group</taxon>
        <taxon>Massilia</taxon>
    </lineage>
</organism>
<evidence type="ECO:0000313" key="9">
    <source>
        <dbReference type="Proteomes" id="UP000180246"/>
    </source>
</evidence>
<name>A0A1S2NFP4_9BURK</name>
<dbReference type="Gene3D" id="3.40.1050.10">
    <property type="entry name" value="Carbonic anhydrase"/>
    <property type="match status" value="1"/>
</dbReference>
<comment type="cofactor">
    <cofactor evidence="6">
        <name>Zn(2+)</name>
        <dbReference type="ChEBI" id="CHEBI:29105"/>
    </cofactor>
    <text evidence="6">Binds 1 zinc ion per subunit.</text>
</comment>
<comment type="catalytic activity">
    <reaction evidence="5 7">
        <text>hydrogencarbonate + H(+) = CO2 + H2O</text>
        <dbReference type="Rhea" id="RHEA:10748"/>
        <dbReference type="ChEBI" id="CHEBI:15377"/>
        <dbReference type="ChEBI" id="CHEBI:15378"/>
        <dbReference type="ChEBI" id="CHEBI:16526"/>
        <dbReference type="ChEBI" id="CHEBI:17544"/>
        <dbReference type="EC" id="4.2.1.1"/>
    </reaction>
</comment>
<dbReference type="SUPFAM" id="SSF53056">
    <property type="entry name" value="beta-carbonic anhydrase, cab"/>
    <property type="match status" value="1"/>
</dbReference>
<reference evidence="8 9" key="1">
    <citation type="submission" date="2014-10" db="EMBL/GenBank/DDBJ databases">
        <authorList>
            <person name="Seo M.-J."/>
            <person name="Seok Y.J."/>
            <person name="Cha I.-T."/>
        </authorList>
    </citation>
    <scope>NUCLEOTIDE SEQUENCE [LARGE SCALE GENOMIC DNA]</scope>
    <source>
        <strain evidence="8 9">NEU</strain>
    </source>
</reference>
<dbReference type="PANTHER" id="PTHR11002:SF76">
    <property type="entry name" value="CARBONIC ANHYDRASE"/>
    <property type="match status" value="1"/>
</dbReference>
<keyword evidence="4 7" id="KW-0456">Lyase</keyword>
<evidence type="ECO:0000256" key="6">
    <source>
        <dbReference type="PIRSR" id="PIRSR601765-1"/>
    </source>
</evidence>
<dbReference type="Proteomes" id="UP000180246">
    <property type="component" value="Unassembled WGS sequence"/>
</dbReference>
<dbReference type="RefSeq" id="WP_083415439.1">
    <property type="nucleotide sequence ID" value="NZ_JRYB01000001.1"/>
</dbReference>
<comment type="caution">
    <text evidence="8">The sequence shown here is derived from an EMBL/GenBank/DDBJ whole genome shotgun (WGS) entry which is preliminary data.</text>
</comment>
<comment type="function">
    <text evidence="7">Reversible hydration of carbon dioxide.</text>
</comment>
<dbReference type="GO" id="GO:0004089">
    <property type="term" value="F:carbonate dehydratase activity"/>
    <property type="evidence" value="ECO:0007669"/>
    <property type="project" value="UniProtKB-UniRule"/>
</dbReference>
<proteinExistence type="inferred from homology"/>
<dbReference type="PANTHER" id="PTHR11002">
    <property type="entry name" value="CARBONIC ANHYDRASE"/>
    <property type="match status" value="1"/>
</dbReference>
<feature type="binding site" evidence="6">
    <location>
        <position position="98"/>
    </location>
    <ligand>
        <name>Zn(2+)</name>
        <dbReference type="ChEBI" id="CHEBI:29105"/>
    </ligand>
</feature>
<dbReference type="PROSITE" id="PS00704">
    <property type="entry name" value="PROK_CO2_ANHYDRASE_1"/>
    <property type="match status" value="1"/>
</dbReference>
<feature type="binding site" evidence="6">
    <location>
        <position position="44"/>
    </location>
    <ligand>
        <name>Zn(2+)</name>
        <dbReference type="ChEBI" id="CHEBI:29105"/>
    </ligand>
</feature>
<dbReference type="FunFam" id="3.40.1050.10:FF:000001">
    <property type="entry name" value="Carbonic anhydrase"/>
    <property type="match status" value="1"/>
</dbReference>
<keyword evidence="3 6" id="KW-0862">Zinc</keyword>
<dbReference type="PROSITE" id="PS00705">
    <property type="entry name" value="PROK_CO2_ANHYDRASE_2"/>
    <property type="match status" value="1"/>
</dbReference>
<dbReference type="InterPro" id="IPR015892">
    <property type="entry name" value="Carbonic_anhydrase_CS"/>
</dbReference>
<dbReference type="Pfam" id="PF00484">
    <property type="entry name" value="Pro_CA"/>
    <property type="match status" value="1"/>
</dbReference>
<dbReference type="GO" id="GO:0008270">
    <property type="term" value="F:zinc ion binding"/>
    <property type="evidence" value="ECO:0007669"/>
    <property type="project" value="UniProtKB-UniRule"/>
</dbReference>
<gene>
    <name evidence="8" type="ORF">LO55_3982</name>
</gene>
<dbReference type="EC" id="4.2.1.1" evidence="7"/>
<evidence type="ECO:0000313" key="8">
    <source>
        <dbReference type="EMBL" id="OIJ43835.1"/>
    </source>
</evidence>
<evidence type="ECO:0000256" key="4">
    <source>
        <dbReference type="ARBA" id="ARBA00023239"/>
    </source>
</evidence>
<dbReference type="AlphaFoldDB" id="A0A1S2NFP4"/>
<dbReference type="GO" id="GO:0015976">
    <property type="term" value="P:carbon utilization"/>
    <property type="evidence" value="ECO:0007669"/>
    <property type="project" value="InterPro"/>
</dbReference>
<evidence type="ECO:0000256" key="1">
    <source>
        <dbReference type="ARBA" id="ARBA00006217"/>
    </source>
</evidence>
<evidence type="ECO:0000256" key="2">
    <source>
        <dbReference type="ARBA" id="ARBA00022723"/>
    </source>
</evidence>
<dbReference type="InterPro" id="IPR036874">
    <property type="entry name" value="Carbonic_anhydrase_sf"/>
</dbReference>
<feature type="binding site" evidence="6">
    <location>
        <position position="42"/>
    </location>
    <ligand>
        <name>Zn(2+)</name>
        <dbReference type="ChEBI" id="CHEBI:29105"/>
    </ligand>
</feature>